<protein>
    <submittedName>
        <fullName evidence="2">Uncharacterized protein</fullName>
    </submittedName>
</protein>
<reference evidence="3" key="1">
    <citation type="journal article" date="2005" name="Nature">
        <title>The map-based sequence of the rice genome.</title>
        <authorList>
            <consortium name="International rice genome sequencing project (IRGSP)"/>
            <person name="Matsumoto T."/>
            <person name="Wu J."/>
            <person name="Kanamori H."/>
            <person name="Katayose Y."/>
            <person name="Fujisawa M."/>
            <person name="Namiki N."/>
            <person name="Mizuno H."/>
            <person name="Yamamoto K."/>
            <person name="Antonio B.A."/>
            <person name="Baba T."/>
            <person name="Sakata K."/>
            <person name="Nagamura Y."/>
            <person name="Aoki H."/>
            <person name="Arikawa K."/>
            <person name="Arita K."/>
            <person name="Bito T."/>
            <person name="Chiden Y."/>
            <person name="Fujitsuka N."/>
            <person name="Fukunaka R."/>
            <person name="Hamada M."/>
            <person name="Harada C."/>
            <person name="Hayashi A."/>
            <person name="Hijishita S."/>
            <person name="Honda M."/>
            <person name="Hosokawa S."/>
            <person name="Ichikawa Y."/>
            <person name="Idonuma A."/>
            <person name="Iijima M."/>
            <person name="Ikeda M."/>
            <person name="Ikeno M."/>
            <person name="Ito K."/>
            <person name="Ito S."/>
            <person name="Ito T."/>
            <person name="Ito Y."/>
            <person name="Ito Y."/>
            <person name="Iwabuchi A."/>
            <person name="Kamiya K."/>
            <person name="Karasawa W."/>
            <person name="Kurita K."/>
            <person name="Katagiri S."/>
            <person name="Kikuta A."/>
            <person name="Kobayashi H."/>
            <person name="Kobayashi N."/>
            <person name="Machita K."/>
            <person name="Maehara T."/>
            <person name="Masukawa M."/>
            <person name="Mizubayashi T."/>
            <person name="Mukai Y."/>
            <person name="Nagasaki H."/>
            <person name="Nagata Y."/>
            <person name="Naito S."/>
            <person name="Nakashima M."/>
            <person name="Nakama Y."/>
            <person name="Nakamichi Y."/>
            <person name="Nakamura M."/>
            <person name="Meguro A."/>
            <person name="Negishi M."/>
            <person name="Ohta I."/>
            <person name="Ohta T."/>
            <person name="Okamoto M."/>
            <person name="Ono N."/>
            <person name="Saji S."/>
            <person name="Sakaguchi M."/>
            <person name="Sakai K."/>
            <person name="Shibata M."/>
            <person name="Shimokawa T."/>
            <person name="Song J."/>
            <person name="Takazaki Y."/>
            <person name="Terasawa K."/>
            <person name="Tsugane M."/>
            <person name="Tsuji K."/>
            <person name="Ueda S."/>
            <person name="Waki K."/>
            <person name="Yamagata H."/>
            <person name="Yamamoto M."/>
            <person name="Yamamoto S."/>
            <person name="Yamane H."/>
            <person name="Yoshiki S."/>
            <person name="Yoshihara R."/>
            <person name="Yukawa K."/>
            <person name="Zhong H."/>
            <person name="Yano M."/>
            <person name="Yuan Q."/>
            <person name="Ouyang S."/>
            <person name="Liu J."/>
            <person name="Jones K.M."/>
            <person name="Gansberger K."/>
            <person name="Moffat K."/>
            <person name="Hill J."/>
            <person name="Bera J."/>
            <person name="Fadrosh D."/>
            <person name="Jin S."/>
            <person name="Johri S."/>
            <person name="Kim M."/>
            <person name="Overton L."/>
            <person name="Reardon M."/>
            <person name="Tsitrin T."/>
            <person name="Vuong H."/>
            <person name="Weaver B."/>
            <person name="Ciecko A."/>
            <person name="Tallon L."/>
            <person name="Jackson J."/>
            <person name="Pai G."/>
            <person name="Aken S.V."/>
            <person name="Utterback T."/>
            <person name="Reidmuller S."/>
            <person name="Feldblyum T."/>
            <person name="Hsiao J."/>
            <person name="Zismann V."/>
            <person name="Iobst S."/>
            <person name="de Vazeille A.R."/>
            <person name="Buell C.R."/>
            <person name="Ying K."/>
            <person name="Li Y."/>
            <person name="Lu T."/>
            <person name="Huang Y."/>
            <person name="Zhao Q."/>
            <person name="Feng Q."/>
            <person name="Zhang L."/>
            <person name="Zhu J."/>
            <person name="Weng Q."/>
            <person name="Mu J."/>
            <person name="Lu Y."/>
            <person name="Fan D."/>
            <person name="Liu Y."/>
            <person name="Guan J."/>
            <person name="Zhang Y."/>
            <person name="Yu S."/>
            <person name="Liu X."/>
            <person name="Zhang Y."/>
            <person name="Hong G."/>
            <person name="Han B."/>
            <person name="Choisne N."/>
            <person name="Demange N."/>
            <person name="Orjeda G."/>
            <person name="Samain S."/>
            <person name="Cattolico L."/>
            <person name="Pelletier E."/>
            <person name="Couloux A."/>
            <person name="Segurens B."/>
            <person name="Wincker P."/>
            <person name="D'Hont A."/>
            <person name="Scarpelli C."/>
            <person name="Weissenbach J."/>
            <person name="Salanoubat M."/>
            <person name="Quetier F."/>
            <person name="Yu Y."/>
            <person name="Kim H.R."/>
            <person name="Rambo T."/>
            <person name="Currie J."/>
            <person name="Collura K."/>
            <person name="Luo M."/>
            <person name="Yang T."/>
            <person name="Ammiraju J.S.S."/>
            <person name="Engler F."/>
            <person name="Soderlund C."/>
            <person name="Wing R.A."/>
            <person name="Palmer L.E."/>
            <person name="de la Bastide M."/>
            <person name="Spiegel L."/>
            <person name="Nascimento L."/>
            <person name="Zutavern T."/>
            <person name="O'Shaughnessy A."/>
            <person name="Dike S."/>
            <person name="Dedhia N."/>
            <person name="Preston R."/>
            <person name="Balija V."/>
            <person name="McCombie W.R."/>
            <person name="Chow T."/>
            <person name="Chen H."/>
            <person name="Chung M."/>
            <person name="Chen C."/>
            <person name="Shaw J."/>
            <person name="Wu H."/>
            <person name="Hsiao K."/>
            <person name="Chao Y."/>
            <person name="Chu M."/>
            <person name="Cheng C."/>
            <person name="Hour A."/>
            <person name="Lee P."/>
            <person name="Lin S."/>
            <person name="Lin Y."/>
            <person name="Liou J."/>
            <person name="Liu S."/>
            <person name="Hsing Y."/>
            <person name="Raghuvanshi S."/>
            <person name="Mohanty A."/>
            <person name="Bharti A.K."/>
            <person name="Gaur A."/>
            <person name="Gupta V."/>
            <person name="Kumar D."/>
            <person name="Ravi V."/>
            <person name="Vij S."/>
            <person name="Kapur A."/>
            <person name="Khurana P."/>
            <person name="Khurana P."/>
            <person name="Khurana J.P."/>
            <person name="Tyagi A.K."/>
            <person name="Gaikwad K."/>
            <person name="Singh A."/>
            <person name="Dalal V."/>
            <person name="Srivastava S."/>
            <person name="Dixit A."/>
            <person name="Pal A.K."/>
            <person name="Ghazi I.A."/>
            <person name="Yadav M."/>
            <person name="Pandit A."/>
            <person name="Bhargava A."/>
            <person name="Sureshbabu K."/>
            <person name="Batra K."/>
            <person name="Sharma T.R."/>
            <person name="Mohapatra T."/>
            <person name="Singh N.K."/>
            <person name="Messing J."/>
            <person name="Nelson A.B."/>
            <person name="Fuks G."/>
            <person name="Kavchok S."/>
            <person name="Keizer G."/>
            <person name="Linton E."/>
            <person name="Llaca V."/>
            <person name="Song R."/>
            <person name="Tanyolac B."/>
            <person name="Young S."/>
            <person name="Ho-Il K."/>
            <person name="Hahn J.H."/>
            <person name="Sangsakoo G."/>
            <person name="Vanavichit A."/>
            <person name="de Mattos Luiz.A.T."/>
            <person name="Zimmer P.D."/>
            <person name="Malone G."/>
            <person name="Dellagostin O."/>
            <person name="de Oliveira A.C."/>
            <person name="Bevan M."/>
            <person name="Bancroft I."/>
            <person name="Minx P."/>
            <person name="Cordum H."/>
            <person name="Wilson R."/>
            <person name="Cheng Z."/>
            <person name="Jin W."/>
            <person name="Jiang J."/>
            <person name="Leong S.A."/>
            <person name="Iwama H."/>
            <person name="Gojobori T."/>
            <person name="Itoh T."/>
            <person name="Niimura Y."/>
            <person name="Fujii Y."/>
            <person name="Habara T."/>
            <person name="Sakai H."/>
            <person name="Sato Y."/>
            <person name="Wilson G."/>
            <person name="Kumar K."/>
            <person name="McCouch S."/>
            <person name="Juretic N."/>
            <person name="Hoen D."/>
            <person name="Wright S."/>
            <person name="Bruskiewich R."/>
            <person name="Bureau T."/>
            <person name="Miyao A."/>
            <person name="Hirochika H."/>
            <person name="Nishikawa T."/>
            <person name="Kadowaki K."/>
            <person name="Sugiura M."/>
            <person name="Burr B."/>
            <person name="Sasaki T."/>
        </authorList>
    </citation>
    <scope>NUCLEOTIDE SEQUENCE [LARGE SCALE GENOMIC DNA]</scope>
    <source>
        <strain evidence="3">cv. Nipponbare</strain>
    </source>
</reference>
<accession>Q1EHT0</accession>
<feature type="compositionally biased region" description="Polar residues" evidence="1">
    <location>
        <begin position="26"/>
        <end position="38"/>
    </location>
</feature>
<dbReference type="AlphaFoldDB" id="Q1EHT0"/>
<gene>
    <name evidence="2" type="ORF">P0034C11.10</name>
</gene>
<proteinExistence type="predicted"/>
<feature type="region of interest" description="Disordered" evidence="1">
    <location>
        <begin position="1"/>
        <end position="56"/>
    </location>
</feature>
<evidence type="ECO:0000256" key="1">
    <source>
        <dbReference type="SAM" id="MobiDB-lite"/>
    </source>
</evidence>
<sequence>MNSGRRAAAPKGCWRQAAGDGARVPPSSTQRLPTTTSRVAAGRHDSDRRARPRTTGTTLLDTLQLHHLMPLVQHEQPSLRGSWLADMVATTALSPLFGCHSSSSQSHPFPLYLDAVTEHHE</sequence>
<name>Q1EHT0_ORYSJ</name>
<dbReference type="Proteomes" id="UP000000763">
    <property type="component" value="Chromosome 1"/>
</dbReference>
<evidence type="ECO:0000313" key="3">
    <source>
        <dbReference type="Proteomes" id="UP000000763"/>
    </source>
</evidence>
<reference evidence="3" key="2">
    <citation type="journal article" date="2008" name="Nucleic Acids Res.">
        <title>The rice annotation project database (RAP-DB): 2008 update.</title>
        <authorList>
            <consortium name="The rice annotation project (RAP)"/>
        </authorList>
    </citation>
    <scope>GENOME REANNOTATION</scope>
    <source>
        <strain evidence="3">cv. Nipponbare</strain>
    </source>
</reference>
<organism evidence="2 3">
    <name type="scientific">Oryza sativa subsp. japonica</name>
    <name type="common">Rice</name>
    <dbReference type="NCBI Taxonomy" id="39947"/>
    <lineage>
        <taxon>Eukaryota</taxon>
        <taxon>Viridiplantae</taxon>
        <taxon>Streptophyta</taxon>
        <taxon>Embryophyta</taxon>
        <taxon>Tracheophyta</taxon>
        <taxon>Spermatophyta</taxon>
        <taxon>Magnoliopsida</taxon>
        <taxon>Liliopsida</taxon>
        <taxon>Poales</taxon>
        <taxon>Poaceae</taxon>
        <taxon>BOP clade</taxon>
        <taxon>Oryzoideae</taxon>
        <taxon>Oryzeae</taxon>
        <taxon>Oryzinae</taxon>
        <taxon>Oryza</taxon>
        <taxon>Oryza sativa</taxon>
    </lineage>
</organism>
<dbReference type="EMBL" id="AP002865">
    <property type="protein sequence ID" value="BAD81490.1"/>
    <property type="molecule type" value="Genomic_DNA"/>
</dbReference>
<evidence type="ECO:0000313" key="2">
    <source>
        <dbReference type="EMBL" id="BAD81490.1"/>
    </source>
</evidence>